<dbReference type="InterPro" id="IPR003644">
    <property type="entry name" value="Calx_beta"/>
</dbReference>
<keyword evidence="3 8" id="KW-0732">Signal</keyword>
<evidence type="ECO:0000313" key="10">
    <source>
        <dbReference type="EMBL" id="MCP9291679.1"/>
    </source>
</evidence>
<keyword evidence="10" id="KW-0255">Endonuclease</keyword>
<evidence type="ECO:0000256" key="8">
    <source>
        <dbReference type="SAM" id="SignalP"/>
    </source>
</evidence>
<sequence length="665" mass="72591">MAYPNSITQKAAALIFVFSLLFSTSAFSQSCPTQGTQIFPELSGQELLDALVQEYGTTDNINYDNARDILYSEIDNKNDSLTTIYTGYRIYLDPNNDPSTDAFEKDVNAEHSWPQSKGASTEPARSDMHHLFPAYSRANSARGNHPFYEIPDQETDTWWRLDQDLSNPDGNVVDEYSEYRDSHPNTSYSASWEPRESVKGDIARAVFYFYTMYKTQADNADPIFFEIQKDFLRNWNSVDAVSTTEYERTCAIADIQGNEVNPFVIDPSLVERAYFEGEISQTNVEFSASVLNFSEGDGAIEIELSITNPNADTATTVDVVYSGGTATSGDDFQAFSSQSVTFPAGSLDRQSVTLTLIDDDLEEGDETISLGLENVSGPQQAVIGSANSTEITIRDNDGETPSAAWINEMHYDNDGGDQGEFVEIAVNSEFADLTDVTLSLYNGNGGSVYATYSGNDFTAGDTENGISIFYVDLPVNGLQNGSPDGMSLDIGGELIQFLSYEGTFTAVDGPAQDVESTDIGVEQPGNSSVGSSLSLEGTGSAYKDFSWAFTESNTKGSVNTNQTFETPTSNEDENPAIADDFKLHQNYPNPFNPTTNISYELKNAVDVTLSVYNVLGQKVVTLVDGMKSAGSHMATFDASGLSSGVYFYQLRAGEVTFTQKMLLSK</sequence>
<dbReference type="GO" id="GO:0007154">
    <property type="term" value="P:cell communication"/>
    <property type="evidence" value="ECO:0007669"/>
    <property type="project" value="InterPro"/>
</dbReference>
<proteinExistence type="inferred from homology"/>
<dbReference type="GO" id="GO:0016787">
    <property type="term" value="F:hydrolase activity"/>
    <property type="evidence" value="ECO:0007669"/>
    <property type="project" value="UniProtKB-KW"/>
</dbReference>
<protein>
    <submittedName>
        <fullName evidence="10">Endonuclease</fullName>
    </submittedName>
</protein>
<dbReference type="Gene3D" id="2.60.40.2030">
    <property type="match status" value="1"/>
</dbReference>
<evidence type="ECO:0000259" key="9">
    <source>
        <dbReference type="SMART" id="SM00237"/>
    </source>
</evidence>
<dbReference type="InterPro" id="IPR026444">
    <property type="entry name" value="Secre_tail"/>
</dbReference>
<gene>
    <name evidence="10" type="ORF">NM125_08810</name>
</gene>
<dbReference type="NCBIfam" id="TIGR04183">
    <property type="entry name" value="Por_Secre_tail"/>
    <property type="match status" value="1"/>
</dbReference>
<dbReference type="Proteomes" id="UP001139125">
    <property type="component" value="Unassembled WGS sequence"/>
</dbReference>
<dbReference type="GO" id="GO:0016020">
    <property type="term" value="C:membrane"/>
    <property type="evidence" value="ECO:0007669"/>
    <property type="project" value="InterPro"/>
</dbReference>
<reference evidence="10" key="1">
    <citation type="submission" date="2022-06" db="EMBL/GenBank/DDBJ databases">
        <title>Gracilimonas sp. CAU 1638 isolated from sea sediment.</title>
        <authorList>
            <person name="Kim W."/>
        </authorList>
    </citation>
    <scope>NUCLEOTIDE SEQUENCE</scope>
    <source>
        <strain evidence="10">CAU 1638</strain>
    </source>
</reference>
<keyword evidence="4" id="KW-0677">Repeat</keyword>
<dbReference type="EMBL" id="JANDBC010000001">
    <property type="protein sequence ID" value="MCP9291679.1"/>
    <property type="molecule type" value="Genomic_DNA"/>
</dbReference>
<dbReference type="PANTHER" id="PTHR33607:SF2">
    <property type="entry name" value="ENDONUCLEASE-1"/>
    <property type="match status" value="1"/>
</dbReference>
<keyword evidence="6" id="KW-0106">Calcium</keyword>
<feature type="chain" id="PRO_5040726075" evidence="8">
    <location>
        <begin position="29"/>
        <end position="665"/>
    </location>
</feature>
<accession>A0A9X2L3P4</accession>
<dbReference type="Pfam" id="PF03160">
    <property type="entry name" value="Calx-beta"/>
    <property type="match status" value="1"/>
</dbReference>
<dbReference type="GO" id="GO:0004519">
    <property type="term" value="F:endonuclease activity"/>
    <property type="evidence" value="ECO:0007669"/>
    <property type="project" value="UniProtKB-KW"/>
</dbReference>
<dbReference type="PANTHER" id="PTHR33607">
    <property type="entry name" value="ENDONUCLEASE-1"/>
    <property type="match status" value="1"/>
</dbReference>
<organism evidence="10 11">
    <name type="scientific">Gracilimonas sediminicola</name>
    <dbReference type="NCBI Taxonomy" id="2952158"/>
    <lineage>
        <taxon>Bacteria</taxon>
        <taxon>Pseudomonadati</taxon>
        <taxon>Balneolota</taxon>
        <taxon>Balneolia</taxon>
        <taxon>Balneolales</taxon>
        <taxon>Balneolaceae</taxon>
        <taxon>Gracilimonas</taxon>
    </lineage>
</organism>
<dbReference type="Pfam" id="PF04231">
    <property type="entry name" value="Endonuclease_1"/>
    <property type="match status" value="1"/>
</dbReference>
<keyword evidence="11" id="KW-1185">Reference proteome</keyword>
<dbReference type="AlphaFoldDB" id="A0A9X2L3P4"/>
<evidence type="ECO:0000256" key="3">
    <source>
        <dbReference type="ARBA" id="ARBA00022729"/>
    </source>
</evidence>
<evidence type="ECO:0000256" key="4">
    <source>
        <dbReference type="ARBA" id="ARBA00022737"/>
    </source>
</evidence>
<dbReference type="RefSeq" id="WP_255134542.1">
    <property type="nucleotide sequence ID" value="NZ_JANDBC010000001.1"/>
</dbReference>
<name>A0A9X2L3P4_9BACT</name>
<dbReference type="SUPFAM" id="SSF54060">
    <property type="entry name" value="His-Me finger endonucleases"/>
    <property type="match status" value="1"/>
</dbReference>
<keyword evidence="2" id="KW-0540">Nuclease</keyword>
<evidence type="ECO:0000256" key="5">
    <source>
        <dbReference type="ARBA" id="ARBA00022801"/>
    </source>
</evidence>
<evidence type="ECO:0000256" key="7">
    <source>
        <dbReference type="SAM" id="MobiDB-lite"/>
    </source>
</evidence>
<feature type="signal peptide" evidence="8">
    <location>
        <begin position="1"/>
        <end position="28"/>
    </location>
</feature>
<feature type="domain" description="Calx-beta" evidence="9">
    <location>
        <begin position="271"/>
        <end position="373"/>
    </location>
</feature>
<dbReference type="SUPFAM" id="SSF141072">
    <property type="entry name" value="CalX-like"/>
    <property type="match status" value="1"/>
</dbReference>
<dbReference type="Gene3D" id="2.60.40.4070">
    <property type="match status" value="1"/>
</dbReference>
<dbReference type="InterPro" id="IPR038081">
    <property type="entry name" value="CalX-like_sf"/>
</dbReference>
<feature type="region of interest" description="Disordered" evidence="7">
    <location>
        <begin position="101"/>
        <end position="125"/>
    </location>
</feature>
<evidence type="ECO:0000256" key="6">
    <source>
        <dbReference type="ARBA" id="ARBA00022837"/>
    </source>
</evidence>
<comment type="caution">
    <text evidence="10">The sequence shown here is derived from an EMBL/GenBank/DDBJ whole genome shotgun (WGS) entry which is preliminary data.</text>
</comment>
<dbReference type="SMART" id="SM00237">
    <property type="entry name" value="Calx_beta"/>
    <property type="match status" value="1"/>
</dbReference>
<evidence type="ECO:0000256" key="1">
    <source>
        <dbReference type="ARBA" id="ARBA00006429"/>
    </source>
</evidence>
<dbReference type="InterPro" id="IPR007346">
    <property type="entry name" value="Endonuclease-I"/>
</dbReference>
<dbReference type="InterPro" id="IPR044925">
    <property type="entry name" value="His-Me_finger_sf"/>
</dbReference>
<dbReference type="Pfam" id="PF18962">
    <property type="entry name" value="Por_Secre_tail"/>
    <property type="match status" value="1"/>
</dbReference>
<comment type="similarity">
    <text evidence="1">Belongs to the EndA/NucM nuclease family.</text>
</comment>
<keyword evidence="5" id="KW-0378">Hydrolase</keyword>
<evidence type="ECO:0000256" key="2">
    <source>
        <dbReference type="ARBA" id="ARBA00022722"/>
    </source>
</evidence>
<evidence type="ECO:0000313" key="11">
    <source>
        <dbReference type="Proteomes" id="UP001139125"/>
    </source>
</evidence>